<organism evidence="1 2">
    <name type="scientific">Pseudofrankia inefficax (strain DSM 45817 / CECT 9037 / DDB 130130 / EuI1c)</name>
    <name type="common">Frankia inefficax</name>
    <dbReference type="NCBI Taxonomy" id="298654"/>
    <lineage>
        <taxon>Bacteria</taxon>
        <taxon>Bacillati</taxon>
        <taxon>Actinomycetota</taxon>
        <taxon>Actinomycetes</taxon>
        <taxon>Frankiales</taxon>
        <taxon>Frankiaceae</taxon>
        <taxon>Pseudofrankia</taxon>
    </lineage>
</organism>
<dbReference type="STRING" id="298654.FraEuI1c_6348"/>
<evidence type="ECO:0000313" key="1">
    <source>
        <dbReference type="EMBL" id="ADP84332.1"/>
    </source>
</evidence>
<evidence type="ECO:0000313" key="2">
    <source>
        <dbReference type="Proteomes" id="UP000002484"/>
    </source>
</evidence>
<protein>
    <recommendedName>
        <fullName evidence="3">DUF1416 domain-containing protein</fullName>
    </recommendedName>
</protein>
<sequence length="84" mass="8866">MAKETVIQGIVVKGGEPVSSGYARLLDEGGDFTAEVPLSATGQFRFFARPGTWTVRALVPGASGEQKVFARQGEPVEARVEVSA</sequence>
<proteinExistence type="predicted"/>
<dbReference type="AlphaFoldDB" id="E3J5V1"/>
<dbReference type="KEGG" id="fri:FraEuI1c_6348"/>
<evidence type="ECO:0008006" key="3">
    <source>
        <dbReference type="Google" id="ProtNLM"/>
    </source>
</evidence>
<dbReference type="Pfam" id="PF07210">
    <property type="entry name" value="DUF1416"/>
    <property type="match status" value="1"/>
</dbReference>
<dbReference type="eggNOG" id="ENOG5032Y6I">
    <property type="taxonomic scope" value="Bacteria"/>
</dbReference>
<name>E3J5V1_PSEI1</name>
<dbReference type="InterPro" id="IPR010814">
    <property type="entry name" value="DUF1416"/>
</dbReference>
<reference evidence="1 2" key="1">
    <citation type="submission" date="2010-10" db="EMBL/GenBank/DDBJ databases">
        <title>Complete sequence of Frankia sp. EuI1c.</title>
        <authorList>
            <consortium name="US DOE Joint Genome Institute"/>
            <person name="Lucas S."/>
            <person name="Copeland A."/>
            <person name="Lapidus A."/>
            <person name="Cheng J.-F."/>
            <person name="Bruce D."/>
            <person name="Goodwin L."/>
            <person name="Pitluck S."/>
            <person name="Chertkov O."/>
            <person name="Detter J.C."/>
            <person name="Han C."/>
            <person name="Tapia R."/>
            <person name="Land M."/>
            <person name="Hauser L."/>
            <person name="Jeffries C."/>
            <person name="Kyrpides N."/>
            <person name="Ivanova N."/>
            <person name="Mikhailova N."/>
            <person name="Beauchemin N."/>
            <person name="Sen A."/>
            <person name="Sur S.A."/>
            <person name="Gtari M."/>
            <person name="Wall L."/>
            <person name="Tisa L."/>
            <person name="Woyke T."/>
        </authorList>
    </citation>
    <scope>NUCLEOTIDE SEQUENCE [LARGE SCALE GENOMIC DNA]</scope>
    <source>
        <strain evidence="2">DSM 45817 / CECT 9037 / EuI1c</strain>
    </source>
</reference>
<gene>
    <name evidence="1" type="ordered locus">FraEuI1c_6348</name>
</gene>
<dbReference type="Proteomes" id="UP000002484">
    <property type="component" value="Chromosome"/>
</dbReference>
<dbReference type="HOGENOM" id="CLU_154652_0_0_11"/>
<dbReference type="EMBL" id="CP002299">
    <property type="protein sequence ID" value="ADP84332.1"/>
    <property type="molecule type" value="Genomic_DNA"/>
</dbReference>
<dbReference type="InParanoid" id="E3J5V1"/>
<accession>E3J5V1</accession>
<keyword evidence="2" id="KW-1185">Reference proteome</keyword>